<sequence>MSTRVFVARLVGLTVFDPLGDRVGRVRDVVVVFGKNPSPRVIGLVVEVVQRRRVFLPLTRVTSIDAGKVITTGLVNMRRFEQRHNETLVCAELFDRQVTVRDPEAEEFVGTVEDMLMEQNQRRDWNITKVFVRESGSASSASRAMNRLARRRAGKTSLHDIRDVFGLHREHQEQSAERLLEAYDDLRVEDLAEVIHDLTPKRRAEVAAALDDGKLADVLEELPEDDQVEIIAALGTDRAADVLEAMEPDDAADLLGDLPPETAEDLLKRMEPEDAAPLRRLLSYDENTAGGLMTTEPAILGPEATIAEALAVVRREELDPALASAVFIARPPLEVPTGRFLGMVHTQRLLREPPHTSVGNVVDSTIDPLNVEAPLGEVTRTLAQYNLVSLPVVDDNGRLLGAVTVDDVLDHILPEDWREERHDLHHDRKLPGVDA</sequence>
<dbReference type="InterPro" id="IPR011033">
    <property type="entry name" value="PRC_barrel-like_sf"/>
</dbReference>
<dbReference type="Gene3D" id="3.10.580.10">
    <property type="entry name" value="CBS-domain"/>
    <property type="match status" value="1"/>
</dbReference>
<evidence type="ECO:0000256" key="1">
    <source>
        <dbReference type="PROSITE-ProRule" id="PRU00703"/>
    </source>
</evidence>
<feature type="domain" description="CBS" evidence="2">
    <location>
        <begin position="362"/>
        <end position="420"/>
    </location>
</feature>
<dbReference type="InterPro" id="IPR058838">
    <property type="entry name" value="SH3_actinomycetes"/>
</dbReference>
<evidence type="ECO:0000313" key="3">
    <source>
        <dbReference type="EMBL" id="RHW47963.1"/>
    </source>
</evidence>
<dbReference type="InterPro" id="IPR000644">
    <property type="entry name" value="CBS_dom"/>
</dbReference>
<dbReference type="PANTHER" id="PTHR43773">
    <property type="entry name" value="MAGNESIUM TRANSPORTER MGTE"/>
    <property type="match status" value="1"/>
</dbReference>
<dbReference type="GO" id="GO:0015095">
    <property type="term" value="F:magnesium ion transmembrane transporter activity"/>
    <property type="evidence" value="ECO:0007669"/>
    <property type="project" value="InterPro"/>
</dbReference>
<dbReference type="InterPro" id="IPR006668">
    <property type="entry name" value="Mg_transptr_MgtE_intracell_dom"/>
</dbReference>
<dbReference type="Proteomes" id="UP000285376">
    <property type="component" value="Unassembled WGS sequence"/>
</dbReference>
<dbReference type="SUPFAM" id="SSF158791">
    <property type="entry name" value="MgtE N-terminal domain-like"/>
    <property type="match status" value="1"/>
</dbReference>
<comment type="caution">
    <text evidence="3">The sequence shown here is derived from an EMBL/GenBank/DDBJ whole genome shotgun (WGS) entry which is preliminary data.</text>
</comment>
<dbReference type="InterPro" id="IPR038076">
    <property type="entry name" value="MgtE_N_sf"/>
</dbReference>
<dbReference type="InterPro" id="IPR027275">
    <property type="entry name" value="PRC-brl_dom"/>
</dbReference>
<dbReference type="Gene3D" id="1.25.60.10">
    <property type="entry name" value="MgtE N-terminal domain-like"/>
    <property type="match status" value="1"/>
</dbReference>
<dbReference type="SMART" id="SM00924">
    <property type="entry name" value="MgtE_N"/>
    <property type="match status" value="1"/>
</dbReference>
<dbReference type="SUPFAM" id="SSF50346">
    <property type="entry name" value="PRC-barrel domain"/>
    <property type="match status" value="1"/>
</dbReference>
<evidence type="ECO:0000259" key="2">
    <source>
        <dbReference type="PROSITE" id="PS51371"/>
    </source>
</evidence>
<accession>A0A417ZBG1</accession>
<dbReference type="SUPFAM" id="SSF54631">
    <property type="entry name" value="CBS-domain pair"/>
    <property type="match status" value="1"/>
</dbReference>
<dbReference type="PANTHER" id="PTHR43773:SF1">
    <property type="entry name" value="MAGNESIUM TRANSPORTER MGTE"/>
    <property type="match status" value="1"/>
</dbReference>
<dbReference type="InterPro" id="IPR046342">
    <property type="entry name" value="CBS_dom_sf"/>
</dbReference>
<dbReference type="CDD" id="cd04606">
    <property type="entry name" value="CBS_pair_Mg_transporter"/>
    <property type="match status" value="1"/>
</dbReference>
<dbReference type="Pfam" id="PF00571">
    <property type="entry name" value="CBS"/>
    <property type="match status" value="1"/>
</dbReference>
<dbReference type="EMBL" id="QWLM01000001">
    <property type="protein sequence ID" value="RHW47963.1"/>
    <property type="molecule type" value="Genomic_DNA"/>
</dbReference>
<name>A0A417ZBG1_9MICO</name>
<evidence type="ECO:0000313" key="4">
    <source>
        <dbReference type="Proteomes" id="UP000285376"/>
    </source>
</evidence>
<dbReference type="Pfam" id="PF03448">
    <property type="entry name" value="MgtE_N"/>
    <property type="match status" value="1"/>
</dbReference>
<dbReference type="Pfam" id="PF26205">
    <property type="entry name" value="SH3_actinomycetes"/>
    <property type="match status" value="1"/>
</dbReference>
<dbReference type="Pfam" id="PF05239">
    <property type="entry name" value="PRC"/>
    <property type="match status" value="1"/>
</dbReference>
<keyword evidence="1" id="KW-0129">CBS domain</keyword>
<dbReference type="AlphaFoldDB" id="A0A417ZBG1"/>
<dbReference type="GO" id="GO:0016020">
    <property type="term" value="C:membrane"/>
    <property type="evidence" value="ECO:0007669"/>
    <property type="project" value="InterPro"/>
</dbReference>
<proteinExistence type="predicted"/>
<organism evidence="3 4">
    <name type="scientific">Dermacoccus abyssi</name>
    <dbReference type="NCBI Taxonomy" id="322596"/>
    <lineage>
        <taxon>Bacteria</taxon>
        <taxon>Bacillati</taxon>
        <taxon>Actinomycetota</taxon>
        <taxon>Actinomycetes</taxon>
        <taxon>Micrococcales</taxon>
        <taxon>Dermacoccaceae</taxon>
        <taxon>Dermacoccus</taxon>
    </lineage>
</organism>
<gene>
    <name evidence="3" type="ORF">D1832_00500</name>
</gene>
<dbReference type="InterPro" id="IPR006669">
    <property type="entry name" value="MgtE_transporter"/>
</dbReference>
<dbReference type="PROSITE" id="PS51371">
    <property type="entry name" value="CBS"/>
    <property type="match status" value="1"/>
</dbReference>
<reference evidence="3 4" key="1">
    <citation type="submission" date="2018-08" db="EMBL/GenBank/DDBJ databases">
        <title>Whole genome sequence analysis of Dermacoccus abyssi bacteria isolated from Deep Mariana trench Micromonospora spp reveals genes involved in the environmental adaptation and production of secondary metabolites.</title>
        <authorList>
            <person name="Abdel-Mageed W.M."/>
            <person name="Lehri B."/>
            <person name="Nouioui I."/>
            <person name="Goodfellow I."/>
            <person name="Jaspars M."/>
            <person name="Karlyshev A."/>
        </authorList>
    </citation>
    <scope>NUCLEOTIDE SEQUENCE [LARGE SCALE GENOMIC DNA]</scope>
    <source>
        <strain evidence="3 4">MT1.1</strain>
    </source>
</reference>
<dbReference type="RefSeq" id="WP_118912162.1">
    <property type="nucleotide sequence ID" value="NZ_CBCRVH010000001.1"/>
</dbReference>
<protein>
    <submittedName>
        <fullName evidence="3">Magnesium transporter</fullName>
    </submittedName>
</protein>